<dbReference type="AlphaFoldDB" id="A0A9P0ATL8"/>
<feature type="transmembrane region" description="Helical" evidence="2">
    <location>
        <begin position="1029"/>
        <end position="1048"/>
    </location>
</feature>
<dbReference type="PANTHER" id="PTHR16057:SF1">
    <property type="entry name" value="PROTEIN LINES HOMOLOG 1"/>
    <property type="match status" value="1"/>
</dbReference>
<dbReference type="InterPro" id="IPR024875">
    <property type="entry name" value="Protein_Lines"/>
</dbReference>
<reference evidence="5" key="1">
    <citation type="submission" date="2021-12" db="EMBL/GenBank/DDBJ databases">
        <authorList>
            <person name="King R."/>
        </authorList>
    </citation>
    <scope>NUCLEOTIDE SEQUENCE</scope>
</reference>
<evidence type="ECO:0000259" key="3">
    <source>
        <dbReference type="Pfam" id="PF14694"/>
    </source>
</evidence>
<evidence type="ECO:0008006" key="7">
    <source>
        <dbReference type="Google" id="ProtNLM"/>
    </source>
</evidence>
<dbReference type="Pfam" id="PF14694">
    <property type="entry name" value="LINES_N"/>
    <property type="match status" value="1"/>
</dbReference>
<proteinExistence type="predicted"/>
<evidence type="ECO:0000313" key="5">
    <source>
        <dbReference type="EMBL" id="CAH0547105.1"/>
    </source>
</evidence>
<dbReference type="Proteomes" id="UP001154078">
    <property type="component" value="Chromosome 1"/>
</dbReference>
<accession>A0A9P0ATL8</accession>
<keyword evidence="2" id="KW-0812">Transmembrane</keyword>
<name>A0A9P0ATL8_BRAAE</name>
<keyword evidence="6" id="KW-1185">Reference proteome</keyword>
<dbReference type="InterPro" id="IPR032794">
    <property type="entry name" value="LINES_N"/>
</dbReference>
<gene>
    <name evidence="5" type="ORF">MELIAE_LOCUS1155</name>
</gene>
<keyword evidence="2" id="KW-1133">Transmembrane helix</keyword>
<evidence type="ECO:0000259" key="4">
    <source>
        <dbReference type="Pfam" id="PF14695"/>
    </source>
</evidence>
<organism evidence="5 6">
    <name type="scientific">Brassicogethes aeneus</name>
    <name type="common">Rape pollen beetle</name>
    <name type="synonym">Meligethes aeneus</name>
    <dbReference type="NCBI Taxonomy" id="1431903"/>
    <lineage>
        <taxon>Eukaryota</taxon>
        <taxon>Metazoa</taxon>
        <taxon>Ecdysozoa</taxon>
        <taxon>Arthropoda</taxon>
        <taxon>Hexapoda</taxon>
        <taxon>Insecta</taxon>
        <taxon>Pterygota</taxon>
        <taxon>Neoptera</taxon>
        <taxon>Endopterygota</taxon>
        <taxon>Coleoptera</taxon>
        <taxon>Polyphaga</taxon>
        <taxon>Cucujiformia</taxon>
        <taxon>Nitidulidae</taxon>
        <taxon>Meligethinae</taxon>
        <taxon>Brassicogethes</taxon>
    </lineage>
</organism>
<dbReference type="EMBL" id="OV121132">
    <property type="protein sequence ID" value="CAH0547105.1"/>
    <property type="molecule type" value="Genomic_DNA"/>
</dbReference>
<evidence type="ECO:0000313" key="6">
    <source>
        <dbReference type="Proteomes" id="UP001154078"/>
    </source>
</evidence>
<evidence type="ECO:0000256" key="2">
    <source>
        <dbReference type="SAM" id="Phobius"/>
    </source>
</evidence>
<keyword evidence="2" id="KW-0472">Membrane</keyword>
<dbReference type="Pfam" id="PF14695">
    <property type="entry name" value="LINES_C"/>
    <property type="match status" value="1"/>
</dbReference>
<dbReference type="InterPro" id="IPR029415">
    <property type="entry name" value="Lines_C"/>
</dbReference>
<protein>
    <recommendedName>
        <fullName evidence="7">Protein lines</fullName>
    </recommendedName>
</protein>
<evidence type="ECO:0000256" key="1">
    <source>
        <dbReference type="SAM" id="MobiDB-lite"/>
    </source>
</evidence>
<feature type="region of interest" description="Disordered" evidence="1">
    <location>
        <begin position="70"/>
        <end position="90"/>
    </location>
</feature>
<dbReference type="PANTHER" id="PTHR16057">
    <property type="entry name" value="WINS1, 2 PROTEIN"/>
    <property type="match status" value="1"/>
</dbReference>
<feature type="domain" description="Protein Lines N-terminal" evidence="3">
    <location>
        <begin position="400"/>
        <end position="736"/>
    </location>
</feature>
<dbReference type="OrthoDB" id="8251209at2759"/>
<sequence length="1056" mass="121409">MDAQGRSRILLSDFTKAEQFKRPGGSTKCELNYSTSWINEKATELPLVYQFLQVQSKFKNKWFKNKKMSSEQPLKKKVRRGNELQSSDETDYIPSDLSSLNLLHVNENHIALNTANVQFHGEKHLYQINSSSEDENKIDGKNILPEIINQFVSSGNVTIEPASNITQKIKKTCLPFNITNTNYSLENDLTVEEISLHSHNIIKGSLCNNLTLSFFQSQINNQCLCGVPEIIINKPLELCNDYNSESKTMLSEWPTKCILQLLSNMQQIFNVYLKQNNKGLICSKIVAYCDTLLQNEYNIIEQIISLCDTRDKYVNFLSARVLSSLLIIAKTNTNNEWLEIIFNYLTVENIDYDKIIFALEVMKRVVEWKDIESHVLEESDFKHFPGSSSNHNNIDCQMVPFTDAESYDTSTIKGLIIKSLETKWPELINKMLLLINNNSSVAAQTCVLTFLGLWESTISVKANLSIVETKPFYAHLESFVQILCYNLPSVIWKQLLSLFNEVLCYGSTLALQDMLPDDTCQLAHLIVRYVKDDGLLYKLPYKREEGYTVNGFVGIINCNQPEQSNVDRTLLQKMVLLVLKSVAVMIKESRSDSSDSSIGSDDNDFYQDMQLIERSIRDVLKKLNIFIKNSLEYHPEASFSKVLIHLFSDQDDYMIESMVCTLDIITGISYGRNAIFPDLIIMLNPIYSFIEFLKIVNNDYHVLLDYLISNETCFLLYLLRFLKYTKKNWPNFLSSCRDNADSQGNELDNTMTVLIRLKIQISRLVSQNLFPYNINPVLKLLEICESFAPPQSSAITRDRRHLVLSTFAQFHQQTSAFVCERLLSPAYVCFHPQTSAFTRERLISSANVCFHTVSPANVSFHLRTPASLCLRTQSSAITRDRRLIVLSTFAWFHPQTSAFVYFHLRTSVFTRKRMLLPVFTRKRLVLPANACFYPRTPDFIRERLLSYFFTRKRLLSPANARLYLSFARIVQPRNHPRSPAFSLIYFRPVSSANVGFRLRTPAFTCVRLFLPTNVCFCSFSTVNVCFRPILSACISFVCFLSVSYTFIIERLLEKNL</sequence>
<feature type="domain" description="Protein Lines C-terminal" evidence="4">
    <location>
        <begin position="750"/>
        <end position="786"/>
    </location>
</feature>